<evidence type="ECO:0000313" key="2">
    <source>
        <dbReference type="Proteomes" id="UP000667802"/>
    </source>
</evidence>
<organism evidence="1 2">
    <name type="scientific">Aetokthonos hydrillicola Thurmond2011</name>
    <dbReference type="NCBI Taxonomy" id="2712845"/>
    <lineage>
        <taxon>Bacteria</taxon>
        <taxon>Bacillati</taxon>
        <taxon>Cyanobacteriota</taxon>
        <taxon>Cyanophyceae</taxon>
        <taxon>Nostocales</taxon>
        <taxon>Hapalosiphonaceae</taxon>
        <taxon>Aetokthonos</taxon>
    </lineage>
</organism>
<reference evidence="2" key="1">
    <citation type="journal article" date="2021" name="Science">
        <title>Hunting the eagle killer: A cyanobacterial neurotoxin causes vacuolar myelinopathy.</title>
        <authorList>
            <person name="Breinlinger S."/>
            <person name="Phillips T.J."/>
            <person name="Haram B.N."/>
            <person name="Mares J."/>
            <person name="Martinez Yerena J.A."/>
            <person name="Hrouzek P."/>
            <person name="Sobotka R."/>
            <person name="Henderson W.M."/>
            <person name="Schmieder P."/>
            <person name="Williams S.M."/>
            <person name="Lauderdale J.D."/>
            <person name="Wilde H.D."/>
            <person name="Gerrin W."/>
            <person name="Kust A."/>
            <person name="Washington J.W."/>
            <person name="Wagner C."/>
            <person name="Geier B."/>
            <person name="Liebeke M."/>
            <person name="Enke H."/>
            <person name="Niedermeyer T.H.J."/>
            <person name="Wilde S.B."/>
        </authorList>
    </citation>
    <scope>NUCLEOTIDE SEQUENCE [LARGE SCALE GENOMIC DNA]</scope>
    <source>
        <strain evidence="2">Thurmond2011</strain>
    </source>
</reference>
<keyword evidence="2" id="KW-1185">Reference proteome</keyword>
<dbReference type="AlphaFoldDB" id="A0AAP5I7N0"/>
<proteinExistence type="predicted"/>
<sequence length="51" mass="5581">MILVNLLTLRVHLWECAWSCAGLGGAIAKNRTTLNLENDLYGVVNVIKILG</sequence>
<dbReference type="EMBL" id="JAALHA020000001">
    <property type="protein sequence ID" value="MDR9893970.1"/>
    <property type="molecule type" value="Genomic_DNA"/>
</dbReference>
<name>A0AAP5I7N0_9CYAN</name>
<accession>A0AAP5I7N0</accession>
<dbReference type="RefSeq" id="WP_208339648.1">
    <property type="nucleotide sequence ID" value="NZ_CAWQFN010000556.1"/>
</dbReference>
<protein>
    <submittedName>
        <fullName evidence="1">Uncharacterized protein</fullName>
    </submittedName>
</protein>
<gene>
    <name evidence="1" type="ORF">G7B40_005200</name>
</gene>
<comment type="caution">
    <text evidence="1">The sequence shown here is derived from an EMBL/GenBank/DDBJ whole genome shotgun (WGS) entry which is preliminary data.</text>
</comment>
<evidence type="ECO:0000313" key="1">
    <source>
        <dbReference type="EMBL" id="MDR9893970.1"/>
    </source>
</evidence>
<dbReference type="Proteomes" id="UP000667802">
    <property type="component" value="Unassembled WGS sequence"/>
</dbReference>